<dbReference type="GO" id="GO:0003700">
    <property type="term" value="F:DNA-binding transcription factor activity"/>
    <property type="evidence" value="ECO:0007669"/>
    <property type="project" value="TreeGrafter"/>
</dbReference>
<evidence type="ECO:0000259" key="4">
    <source>
        <dbReference type="PROSITE" id="PS50943"/>
    </source>
</evidence>
<dbReference type="GO" id="GO:0005829">
    <property type="term" value="C:cytosol"/>
    <property type="evidence" value="ECO:0007669"/>
    <property type="project" value="TreeGrafter"/>
</dbReference>
<dbReference type="Proteomes" id="UP001141629">
    <property type="component" value="Unassembled WGS sequence"/>
</dbReference>
<evidence type="ECO:0000313" key="6">
    <source>
        <dbReference type="Proteomes" id="UP001141629"/>
    </source>
</evidence>
<evidence type="ECO:0000256" key="3">
    <source>
        <dbReference type="ARBA" id="ARBA00023163"/>
    </source>
</evidence>
<dbReference type="Gene3D" id="1.10.260.40">
    <property type="entry name" value="lambda repressor-like DNA-binding domains"/>
    <property type="match status" value="1"/>
</dbReference>
<name>A0A9X3BRT4_9MYCO</name>
<dbReference type="RefSeq" id="WP_263994069.1">
    <property type="nucleotide sequence ID" value="NZ_JACKVK010000001.1"/>
</dbReference>
<feature type="domain" description="HTH cro/C1-type" evidence="4">
    <location>
        <begin position="13"/>
        <end position="67"/>
    </location>
</feature>
<dbReference type="InterPro" id="IPR010982">
    <property type="entry name" value="Lambda_DNA-bd_dom_sf"/>
</dbReference>
<dbReference type="PANTHER" id="PTHR46797">
    <property type="entry name" value="HTH-TYPE TRANSCRIPTIONAL REGULATOR"/>
    <property type="match status" value="1"/>
</dbReference>
<keyword evidence="2" id="KW-0238">DNA-binding</keyword>
<keyword evidence="3" id="KW-0804">Transcription</keyword>
<dbReference type="SUPFAM" id="SSF47413">
    <property type="entry name" value="lambda repressor-like DNA-binding domains"/>
    <property type="match status" value="1"/>
</dbReference>
<dbReference type="EMBL" id="JACKVK010000001">
    <property type="protein sequence ID" value="MCV7419315.1"/>
    <property type="molecule type" value="Genomic_DNA"/>
</dbReference>
<organism evidence="5 6">
    <name type="scientific">Mycobacterium yunnanensis</name>
    <dbReference type="NCBI Taxonomy" id="368477"/>
    <lineage>
        <taxon>Bacteria</taxon>
        <taxon>Bacillati</taxon>
        <taxon>Actinomycetota</taxon>
        <taxon>Actinomycetes</taxon>
        <taxon>Mycobacteriales</taxon>
        <taxon>Mycobacteriaceae</taxon>
        <taxon>Mycobacterium</taxon>
    </lineage>
</organism>
<keyword evidence="6" id="KW-1185">Reference proteome</keyword>
<dbReference type="PROSITE" id="PS50943">
    <property type="entry name" value="HTH_CROC1"/>
    <property type="match status" value="1"/>
</dbReference>
<dbReference type="Pfam" id="PF01381">
    <property type="entry name" value="HTH_3"/>
    <property type="match status" value="1"/>
</dbReference>
<reference evidence="5" key="2">
    <citation type="journal article" date="2022" name="BMC Genomics">
        <title>Comparative genome analysis of mycobacteria focusing on tRNA and non-coding RNA.</title>
        <authorList>
            <person name="Behra P.R.K."/>
            <person name="Pettersson B.M.F."/>
            <person name="Ramesh M."/>
            <person name="Das S."/>
            <person name="Dasgupta S."/>
            <person name="Kirsebom L.A."/>
        </authorList>
    </citation>
    <scope>NUCLEOTIDE SEQUENCE</scope>
    <source>
        <strain evidence="5">DSM 44838</strain>
    </source>
</reference>
<reference evidence="5" key="1">
    <citation type="submission" date="2020-07" db="EMBL/GenBank/DDBJ databases">
        <authorList>
            <person name="Pettersson B.M.F."/>
            <person name="Behra P.R.K."/>
            <person name="Ramesh M."/>
            <person name="Das S."/>
            <person name="Dasgupta S."/>
            <person name="Kirsebom L.A."/>
        </authorList>
    </citation>
    <scope>NUCLEOTIDE SEQUENCE</scope>
    <source>
        <strain evidence="5">DSM 44838</strain>
    </source>
</reference>
<dbReference type="PANTHER" id="PTHR46797:SF23">
    <property type="entry name" value="HTH-TYPE TRANSCRIPTIONAL REGULATOR SUTR"/>
    <property type="match status" value="1"/>
</dbReference>
<dbReference type="AlphaFoldDB" id="A0A9X3BRT4"/>
<dbReference type="SMART" id="SM00530">
    <property type="entry name" value="HTH_XRE"/>
    <property type="match status" value="1"/>
</dbReference>
<evidence type="ECO:0000256" key="2">
    <source>
        <dbReference type="ARBA" id="ARBA00023125"/>
    </source>
</evidence>
<accession>A0A9X3BRT4</accession>
<keyword evidence="1" id="KW-0805">Transcription regulation</keyword>
<dbReference type="GO" id="GO:0003677">
    <property type="term" value="F:DNA binding"/>
    <property type="evidence" value="ECO:0007669"/>
    <property type="project" value="UniProtKB-KW"/>
</dbReference>
<dbReference type="InterPro" id="IPR050807">
    <property type="entry name" value="TransReg_Diox_bact_type"/>
</dbReference>
<gene>
    <name evidence="5" type="ORF">H7K45_02065</name>
</gene>
<dbReference type="InterPro" id="IPR001387">
    <property type="entry name" value="Cro/C1-type_HTH"/>
</dbReference>
<protein>
    <submittedName>
        <fullName evidence="5">Helix-turn-helix transcriptional regulator</fullName>
    </submittedName>
</protein>
<evidence type="ECO:0000313" key="5">
    <source>
        <dbReference type="EMBL" id="MCV7419315.1"/>
    </source>
</evidence>
<sequence length="71" mass="8308">MEGQLQRVVGRNLRRIRLDRDFSQEAFANHMGVHRTYLGSVERGERNLTLQTLEKIADFLGVDPRDLLNER</sequence>
<proteinExistence type="predicted"/>
<dbReference type="CDD" id="cd00093">
    <property type="entry name" value="HTH_XRE"/>
    <property type="match status" value="1"/>
</dbReference>
<evidence type="ECO:0000256" key="1">
    <source>
        <dbReference type="ARBA" id="ARBA00023015"/>
    </source>
</evidence>
<comment type="caution">
    <text evidence="5">The sequence shown here is derived from an EMBL/GenBank/DDBJ whole genome shotgun (WGS) entry which is preliminary data.</text>
</comment>